<reference evidence="2" key="1">
    <citation type="submission" date="2020-11" db="EMBL/GenBank/DDBJ databases">
        <title>Isolation and identification of active actinomycetes.</title>
        <authorList>
            <person name="Sun X."/>
        </authorList>
    </citation>
    <scope>NUCLEOTIDE SEQUENCE</scope>
    <source>
        <strain evidence="2">NEAU-A11</strain>
    </source>
</reference>
<dbReference type="EMBL" id="JADQTO010000027">
    <property type="protein sequence ID" value="MBG0567453.1"/>
    <property type="molecule type" value="Genomic_DNA"/>
</dbReference>
<dbReference type="AlphaFoldDB" id="A0A931CJR3"/>
<feature type="signal peptide" evidence="1">
    <location>
        <begin position="1"/>
        <end position="22"/>
    </location>
</feature>
<keyword evidence="3" id="KW-1185">Reference proteome</keyword>
<organism evidence="2 3">
    <name type="scientific">Actinoplanes aureus</name>
    <dbReference type="NCBI Taxonomy" id="2792083"/>
    <lineage>
        <taxon>Bacteria</taxon>
        <taxon>Bacillati</taxon>
        <taxon>Actinomycetota</taxon>
        <taxon>Actinomycetes</taxon>
        <taxon>Micromonosporales</taxon>
        <taxon>Micromonosporaceae</taxon>
        <taxon>Actinoplanes</taxon>
    </lineage>
</organism>
<comment type="caution">
    <text evidence="2">The sequence shown here is derived from an EMBL/GenBank/DDBJ whole genome shotgun (WGS) entry which is preliminary data.</text>
</comment>
<name>A0A931CJR3_9ACTN</name>
<proteinExistence type="predicted"/>
<keyword evidence="1" id="KW-0732">Signal</keyword>
<feature type="chain" id="PRO_5039249035" evidence="1">
    <location>
        <begin position="23"/>
        <end position="121"/>
    </location>
</feature>
<accession>A0A931CJR3</accession>
<dbReference type="Proteomes" id="UP000598146">
    <property type="component" value="Unassembled WGS sequence"/>
</dbReference>
<evidence type="ECO:0000313" key="2">
    <source>
        <dbReference type="EMBL" id="MBG0567453.1"/>
    </source>
</evidence>
<sequence>MRRTALFLGGLFLATGASLALAGPASAAEAGCGKSCNNGGGLAVVHSAPQPIYVLDADDDECYYGNSYVSSYGHGGHGYAHGLSGGYGDGGYHNSTGQVGLLNFNSTKQGPQVGGLVGSIL</sequence>
<evidence type="ECO:0000256" key="1">
    <source>
        <dbReference type="SAM" id="SignalP"/>
    </source>
</evidence>
<protein>
    <submittedName>
        <fullName evidence="2">Uncharacterized protein</fullName>
    </submittedName>
</protein>
<evidence type="ECO:0000313" key="3">
    <source>
        <dbReference type="Proteomes" id="UP000598146"/>
    </source>
</evidence>
<gene>
    <name evidence="2" type="ORF">I4J89_39005</name>
</gene>
<dbReference type="RefSeq" id="WP_196419225.1">
    <property type="nucleotide sequence ID" value="NZ_JADQTO010000027.1"/>
</dbReference>